<dbReference type="PROSITE" id="PS50927">
    <property type="entry name" value="BULB_LECTIN"/>
    <property type="match status" value="1"/>
</dbReference>
<dbReference type="STRING" id="210143.A0A1R3J1N3"/>
<dbReference type="Gene3D" id="2.90.10.30">
    <property type="match status" value="1"/>
</dbReference>
<feature type="domain" description="Protein kinase" evidence="9">
    <location>
        <begin position="283"/>
        <end position="566"/>
    </location>
</feature>
<dbReference type="InterPro" id="IPR017441">
    <property type="entry name" value="Protein_kinase_ATP_BS"/>
</dbReference>
<dbReference type="InterPro" id="IPR050339">
    <property type="entry name" value="CC_SR_Kinase"/>
</dbReference>
<keyword evidence="2" id="KW-0732">Signal</keyword>
<comment type="caution">
    <text evidence="11">The sequence shown here is derived from an EMBL/GenBank/DDBJ whole genome shotgun (WGS) entry which is preliminary data.</text>
</comment>
<proteinExistence type="predicted"/>
<keyword evidence="12" id="KW-1185">Reference proteome</keyword>
<evidence type="ECO:0000256" key="1">
    <source>
        <dbReference type="ARBA" id="ARBA00022679"/>
    </source>
</evidence>
<dbReference type="GO" id="GO:0005634">
    <property type="term" value="C:nucleus"/>
    <property type="evidence" value="ECO:0007669"/>
    <property type="project" value="TreeGrafter"/>
</dbReference>
<keyword evidence="4" id="KW-0418">Kinase</keyword>
<dbReference type="SMART" id="SM00108">
    <property type="entry name" value="B_lectin"/>
    <property type="match status" value="1"/>
</dbReference>
<reference evidence="11 12" key="1">
    <citation type="submission" date="2013-09" db="EMBL/GenBank/DDBJ databases">
        <title>Corchorus capsularis genome sequencing.</title>
        <authorList>
            <person name="Alam M."/>
            <person name="Haque M.S."/>
            <person name="Islam M.S."/>
            <person name="Emdad E.M."/>
            <person name="Islam M.M."/>
            <person name="Ahmed B."/>
            <person name="Halim A."/>
            <person name="Hossen Q.M.M."/>
            <person name="Hossain M.Z."/>
            <person name="Ahmed R."/>
            <person name="Khan M.M."/>
            <person name="Islam R."/>
            <person name="Rashid M.M."/>
            <person name="Khan S.A."/>
            <person name="Rahman M.S."/>
            <person name="Alam M."/>
        </authorList>
    </citation>
    <scope>NUCLEOTIDE SEQUENCE [LARGE SCALE GENOMIC DNA]</scope>
    <source>
        <strain evidence="12">cv. CVL-1</strain>
        <tissue evidence="11">Whole seedling</tissue>
    </source>
</reference>
<dbReference type="InterPro" id="IPR000719">
    <property type="entry name" value="Prot_kinase_dom"/>
</dbReference>
<evidence type="ECO:0000259" key="9">
    <source>
        <dbReference type="PROSITE" id="PS50011"/>
    </source>
</evidence>
<dbReference type="Gene3D" id="1.10.510.10">
    <property type="entry name" value="Transferase(Phosphotransferase) domain 1"/>
    <property type="match status" value="1"/>
</dbReference>
<dbReference type="PROSITE" id="PS00109">
    <property type="entry name" value="PROTEIN_KINASE_TYR"/>
    <property type="match status" value="1"/>
</dbReference>
<organism evidence="11 12">
    <name type="scientific">Corchorus capsularis</name>
    <name type="common">Jute</name>
    <dbReference type="NCBI Taxonomy" id="210143"/>
    <lineage>
        <taxon>Eukaryota</taxon>
        <taxon>Viridiplantae</taxon>
        <taxon>Streptophyta</taxon>
        <taxon>Embryophyta</taxon>
        <taxon>Tracheophyta</taxon>
        <taxon>Spermatophyta</taxon>
        <taxon>Magnoliopsida</taxon>
        <taxon>eudicotyledons</taxon>
        <taxon>Gunneridae</taxon>
        <taxon>Pentapetalae</taxon>
        <taxon>rosids</taxon>
        <taxon>malvids</taxon>
        <taxon>Malvales</taxon>
        <taxon>Malvaceae</taxon>
        <taxon>Grewioideae</taxon>
        <taxon>Apeibeae</taxon>
        <taxon>Corchorus</taxon>
    </lineage>
</organism>
<feature type="binding site" evidence="8">
    <location>
        <position position="311"/>
    </location>
    <ligand>
        <name>ATP</name>
        <dbReference type="ChEBI" id="CHEBI:30616"/>
    </ligand>
</feature>
<evidence type="ECO:0000313" key="11">
    <source>
        <dbReference type="EMBL" id="OMO88733.1"/>
    </source>
</evidence>
<evidence type="ECO:0000256" key="6">
    <source>
        <dbReference type="ARBA" id="ARBA00023157"/>
    </source>
</evidence>
<keyword evidence="7" id="KW-0325">Glycoprotein</keyword>
<dbReference type="SUPFAM" id="SSF51110">
    <property type="entry name" value="alpha-D-mannose-specific plant lectins"/>
    <property type="match status" value="1"/>
</dbReference>
<evidence type="ECO:0000259" key="10">
    <source>
        <dbReference type="PROSITE" id="PS50927"/>
    </source>
</evidence>
<evidence type="ECO:0000256" key="8">
    <source>
        <dbReference type="PROSITE-ProRule" id="PRU10141"/>
    </source>
</evidence>
<keyword evidence="3 8" id="KW-0547">Nucleotide-binding</keyword>
<name>A0A1R3J1N3_COCAP</name>
<evidence type="ECO:0000313" key="12">
    <source>
        <dbReference type="Proteomes" id="UP000188268"/>
    </source>
</evidence>
<evidence type="ECO:0008006" key="13">
    <source>
        <dbReference type="Google" id="ProtNLM"/>
    </source>
</evidence>
<gene>
    <name evidence="11" type="ORF">CCACVL1_08242</name>
</gene>
<dbReference type="InterPro" id="IPR036426">
    <property type="entry name" value="Bulb-type_lectin_dom_sf"/>
</dbReference>
<dbReference type="InterPro" id="IPR011009">
    <property type="entry name" value="Kinase-like_dom_sf"/>
</dbReference>
<dbReference type="InterPro" id="IPR001480">
    <property type="entry name" value="Bulb-type_lectin_dom"/>
</dbReference>
<dbReference type="EMBL" id="AWWV01008931">
    <property type="protein sequence ID" value="OMO88733.1"/>
    <property type="molecule type" value="Genomic_DNA"/>
</dbReference>
<keyword evidence="6" id="KW-1015">Disulfide bond</keyword>
<dbReference type="Gramene" id="OMO88733">
    <property type="protein sequence ID" value="OMO88733"/>
    <property type="gene ID" value="CCACVL1_08242"/>
</dbReference>
<sequence length="566" mass="63464">MEEESRNGRQVSGVFREVNNGGTIKEIKATRKGAVGVIRKADYIAEKERDRGTHKGTITTAACAINNEETTKHGTENMPFGTISKTRPEVFWSANWNMPLKENATLEFSGGNLLLIDEKGQEIIWSSQTSGMSTYGMKIDENGNLILFNQHFEAVWKSSNHPTDTLLLGQVIALFQSDQMPQITLYKIKILMVVMRSAPRKMAEAEPKKATSSGVDSKSKEKGLLLDEEFGKDFRSSWKSMPVTESEYDAAYSSGIISKGNKKASNSDKLSSKLDDHYFRIKYKNEKLIGSGAFGLVYSCEDEKGNKFAKKIVNFNKAEKEETLREVAIMKHLDDHPSIIKYHEYWIEDVPEPVGNGGKDCRLHLIMDYCPSTLAGVIAKKGAEISDSKIISWFRQIILGLEHLEAKGVIHNDLSSNNIFLDQEDHIKIGDLGLSKRLDVVGTCTKIQISTDEIGTDVYAGPEKKNKETLLIDFRSDIFSAGVILFELLYPMTEERSWTVLKRLGKDRKFPKDFKHKRVFLLRLLTSYTGGRPLASVLLRKLDGVIEGGGTDGDILSRILEMDPYP</sequence>
<keyword evidence="5 8" id="KW-0067">ATP-binding</keyword>
<dbReference type="GO" id="GO:0005524">
    <property type="term" value="F:ATP binding"/>
    <property type="evidence" value="ECO:0007669"/>
    <property type="project" value="UniProtKB-UniRule"/>
</dbReference>
<dbReference type="Proteomes" id="UP000188268">
    <property type="component" value="Unassembled WGS sequence"/>
</dbReference>
<dbReference type="OrthoDB" id="1002657at2759"/>
<dbReference type="PANTHER" id="PTHR11042">
    <property type="entry name" value="EUKARYOTIC TRANSLATION INITIATION FACTOR 2-ALPHA KINASE EIF2-ALPHA KINASE -RELATED"/>
    <property type="match status" value="1"/>
</dbReference>
<dbReference type="GO" id="GO:0005737">
    <property type="term" value="C:cytoplasm"/>
    <property type="evidence" value="ECO:0007669"/>
    <property type="project" value="TreeGrafter"/>
</dbReference>
<dbReference type="Pfam" id="PF00069">
    <property type="entry name" value="Pkinase"/>
    <property type="match status" value="1"/>
</dbReference>
<evidence type="ECO:0000256" key="5">
    <source>
        <dbReference type="ARBA" id="ARBA00022840"/>
    </source>
</evidence>
<dbReference type="AlphaFoldDB" id="A0A1R3J1N3"/>
<dbReference type="GO" id="GO:0004672">
    <property type="term" value="F:protein kinase activity"/>
    <property type="evidence" value="ECO:0007669"/>
    <property type="project" value="InterPro"/>
</dbReference>
<accession>A0A1R3J1N3</accession>
<dbReference type="PROSITE" id="PS00107">
    <property type="entry name" value="PROTEIN_KINASE_ATP"/>
    <property type="match status" value="1"/>
</dbReference>
<evidence type="ECO:0000256" key="7">
    <source>
        <dbReference type="ARBA" id="ARBA00023180"/>
    </source>
</evidence>
<evidence type="ECO:0000256" key="4">
    <source>
        <dbReference type="ARBA" id="ARBA00022777"/>
    </source>
</evidence>
<dbReference type="Pfam" id="PF01453">
    <property type="entry name" value="B_lectin"/>
    <property type="match status" value="1"/>
</dbReference>
<dbReference type="SUPFAM" id="SSF56112">
    <property type="entry name" value="Protein kinase-like (PK-like)"/>
    <property type="match status" value="1"/>
</dbReference>
<protein>
    <recommendedName>
        <fullName evidence="13">Protein kinase domain-containing protein</fullName>
    </recommendedName>
</protein>
<dbReference type="InterPro" id="IPR008266">
    <property type="entry name" value="Tyr_kinase_AS"/>
</dbReference>
<dbReference type="PROSITE" id="PS50011">
    <property type="entry name" value="PROTEIN_KINASE_DOM"/>
    <property type="match status" value="1"/>
</dbReference>
<evidence type="ECO:0000256" key="3">
    <source>
        <dbReference type="ARBA" id="ARBA00022741"/>
    </source>
</evidence>
<keyword evidence="1" id="KW-0808">Transferase</keyword>
<feature type="domain" description="Bulb-type lectin" evidence="10">
    <location>
        <begin position="49"/>
        <end position="160"/>
    </location>
</feature>
<evidence type="ECO:0000256" key="2">
    <source>
        <dbReference type="ARBA" id="ARBA00022729"/>
    </source>
</evidence>